<accession>A0ABR7WP14</accession>
<name>A0ABR7WP14_9SPHI</name>
<reference evidence="2 3" key="1">
    <citation type="submission" date="2020-09" db="EMBL/GenBank/DDBJ databases">
        <title>Novel species of Mucilaginibacter isolated from a glacier on the Tibetan Plateau.</title>
        <authorList>
            <person name="Liu Q."/>
            <person name="Xin Y.-H."/>
        </authorList>
    </citation>
    <scope>NUCLEOTIDE SEQUENCE [LARGE SCALE GENOMIC DNA]</scope>
    <source>
        <strain evidence="2 3">ZT4R22</strain>
    </source>
</reference>
<dbReference type="Pfam" id="PF05016">
    <property type="entry name" value="ParE_toxin"/>
    <property type="match status" value="1"/>
</dbReference>
<dbReference type="EMBL" id="JACWMY010000004">
    <property type="protein sequence ID" value="MBD1363903.1"/>
    <property type="molecule type" value="Genomic_DNA"/>
</dbReference>
<gene>
    <name evidence="2" type="ORF">IDJ77_08795</name>
</gene>
<dbReference type="InterPro" id="IPR007712">
    <property type="entry name" value="RelE/ParE_toxin"/>
</dbReference>
<protein>
    <submittedName>
        <fullName evidence="2">Type II toxin-antitoxin system RelE/ParE family toxin</fullName>
    </submittedName>
</protein>
<dbReference type="Proteomes" id="UP000606600">
    <property type="component" value="Unassembled WGS sequence"/>
</dbReference>
<evidence type="ECO:0000313" key="2">
    <source>
        <dbReference type="EMBL" id="MBD1363903.1"/>
    </source>
</evidence>
<keyword evidence="1" id="KW-1277">Toxin-antitoxin system</keyword>
<keyword evidence="3" id="KW-1185">Reference proteome</keyword>
<evidence type="ECO:0000256" key="1">
    <source>
        <dbReference type="ARBA" id="ARBA00022649"/>
    </source>
</evidence>
<dbReference type="RefSeq" id="WP_191188578.1">
    <property type="nucleotide sequence ID" value="NZ_JACWMY010000004.1"/>
</dbReference>
<organism evidence="2 3">
    <name type="scientific">Mucilaginibacter pankratovii</name>
    <dbReference type="NCBI Taxonomy" id="2772110"/>
    <lineage>
        <taxon>Bacteria</taxon>
        <taxon>Pseudomonadati</taxon>
        <taxon>Bacteroidota</taxon>
        <taxon>Sphingobacteriia</taxon>
        <taxon>Sphingobacteriales</taxon>
        <taxon>Sphingobacteriaceae</taxon>
        <taxon>Mucilaginibacter</taxon>
    </lineage>
</organism>
<dbReference type="InterPro" id="IPR035093">
    <property type="entry name" value="RelE/ParE_toxin_dom_sf"/>
</dbReference>
<dbReference type="Gene3D" id="3.30.2310.20">
    <property type="entry name" value="RelE-like"/>
    <property type="match status" value="1"/>
</dbReference>
<sequence>MDHQYEIIFHPEAEKEYAEALDWYDKGGEGLRQRLRHCISVQLSYLSKSPEIYAVKKRGYRECPVTVFPYVLVFMIYPKENIVYIYSVFHSSRHPAPKYTRKKPH</sequence>
<proteinExistence type="predicted"/>
<evidence type="ECO:0000313" key="3">
    <source>
        <dbReference type="Proteomes" id="UP000606600"/>
    </source>
</evidence>
<comment type="caution">
    <text evidence="2">The sequence shown here is derived from an EMBL/GenBank/DDBJ whole genome shotgun (WGS) entry which is preliminary data.</text>
</comment>